<organism evidence="1">
    <name type="scientific">Arundo donax</name>
    <name type="common">Giant reed</name>
    <name type="synonym">Donax arundinaceus</name>
    <dbReference type="NCBI Taxonomy" id="35708"/>
    <lineage>
        <taxon>Eukaryota</taxon>
        <taxon>Viridiplantae</taxon>
        <taxon>Streptophyta</taxon>
        <taxon>Embryophyta</taxon>
        <taxon>Tracheophyta</taxon>
        <taxon>Spermatophyta</taxon>
        <taxon>Magnoliopsida</taxon>
        <taxon>Liliopsida</taxon>
        <taxon>Poales</taxon>
        <taxon>Poaceae</taxon>
        <taxon>PACMAD clade</taxon>
        <taxon>Arundinoideae</taxon>
        <taxon>Arundineae</taxon>
        <taxon>Arundo</taxon>
    </lineage>
</organism>
<proteinExistence type="predicted"/>
<reference evidence="1" key="1">
    <citation type="submission" date="2014-09" db="EMBL/GenBank/DDBJ databases">
        <authorList>
            <person name="Magalhaes I.L.F."/>
            <person name="Oliveira U."/>
            <person name="Santos F.R."/>
            <person name="Vidigal T.H.D.A."/>
            <person name="Brescovit A.D."/>
            <person name="Santos A.J."/>
        </authorList>
    </citation>
    <scope>NUCLEOTIDE SEQUENCE</scope>
    <source>
        <tissue evidence="1">Shoot tissue taken approximately 20 cm above the soil surface</tissue>
    </source>
</reference>
<dbReference type="EMBL" id="GBRH01169257">
    <property type="protein sequence ID" value="JAE28639.1"/>
    <property type="molecule type" value="Transcribed_RNA"/>
</dbReference>
<protein>
    <submittedName>
        <fullName evidence="1">Uncharacterized protein</fullName>
    </submittedName>
</protein>
<evidence type="ECO:0000313" key="1">
    <source>
        <dbReference type="EMBL" id="JAE28639.1"/>
    </source>
</evidence>
<accession>A0A0A9GYM8</accession>
<reference evidence="1" key="2">
    <citation type="journal article" date="2015" name="Data Brief">
        <title>Shoot transcriptome of the giant reed, Arundo donax.</title>
        <authorList>
            <person name="Barrero R.A."/>
            <person name="Guerrero F.D."/>
            <person name="Moolhuijzen P."/>
            <person name="Goolsby J.A."/>
            <person name="Tidwell J."/>
            <person name="Bellgard S.E."/>
            <person name="Bellgard M.I."/>
        </authorList>
    </citation>
    <scope>NUCLEOTIDE SEQUENCE</scope>
    <source>
        <tissue evidence="1">Shoot tissue taken approximately 20 cm above the soil surface</tissue>
    </source>
</reference>
<dbReference type="AlphaFoldDB" id="A0A0A9GYM8"/>
<name>A0A0A9GYM8_ARUDO</name>
<sequence length="25" mass="2804">MVACSCSSTSCYHFALSGEWLQQQH</sequence>